<accession>A0ABM8ZAC3</accession>
<dbReference type="InterPro" id="IPR011013">
    <property type="entry name" value="Gal_mutarotase_sf_dom"/>
</dbReference>
<dbReference type="PANTHER" id="PTHR10091">
    <property type="entry name" value="ALDOSE-1-EPIMERASE"/>
    <property type="match status" value="1"/>
</dbReference>
<dbReference type="RefSeq" id="WP_230097787.1">
    <property type="nucleotide sequence ID" value="NZ_CAKKNT010000001.1"/>
</dbReference>
<dbReference type="GO" id="GO:0050558">
    <property type="term" value="F:maltose epimerase activity"/>
    <property type="evidence" value="ECO:0007669"/>
    <property type="project" value="UniProtKB-EC"/>
</dbReference>
<dbReference type="Proteomes" id="UP000789719">
    <property type="component" value="Unassembled WGS sequence"/>
</dbReference>
<evidence type="ECO:0000313" key="1">
    <source>
        <dbReference type="EMBL" id="CAH0417656.1"/>
    </source>
</evidence>
<dbReference type="Pfam" id="PF01263">
    <property type="entry name" value="Aldose_epim"/>
    <property type="match status" value="1"/>
</dbReference>
<comment type="caution">
    <text evidence="1">The sequence shown here is derived from an EMBL/GenBank/DDBJ whole genome shotgun (WGS) entry which is preliminary data.</text>
</comment>
<dbReference type="PANTHER" id="PTHR10091:SF0">
    <property type="entry name" value="GALACTOSE MUTAROTASE"/>
    <property type="match status" value="1"/>
</dbReference>
<name>A0ABM8ZAC3_9LACO</name>
<keyword evidence="1" id="KW-0413">Isomerase</keyword>
<protein>
    <submittedName>
        <fullName evidence="1">Maltose epimerase</fullName>
        <ecNumber evidence="1">5.1.3.21</ecNumber>
    </submittedName>
</protein>
<dbReference type="InterPro" id="IPR014718">
    <property type="entry name" value="GH-type_carb-bd"/>
</dbReference>
<dbReference type="Gene3D" id="2.70.98.10">
    <property type="match status" value="1"/>
</dbReference>
<keyword evidence="2" id="KW-1185">Reference proteome</keyword>
<gene>
    <name evidence="1" type="ORF">WGH24286_00068</name>
</gene>
<evidence type="ECO:0000313" key="2">
    <source>
        <dbReference type="Proteomes" id="UP000789719"/>
    </source>
</evidence>
<dbReference type="SUPFAM" id="SSF74650">
    <property type="entry name" value="Galactose mutarotase-like"/>
    <property type="match status" value="1"/>
</dbReference>
<sequence length="327" mass="36015">MHLTTSGIATVRGHQVVRAVLENHHQTRLAVVNFGGMLQEFSVLDGYERVNLITPSTAMPSASGYNSSALNHVIGRVAGIIEASRFVYQADVWNLPTNYYQHTLNGGPHGFDQQMFTMTTDANQGSVTLTYQAQEAFDGFPGDLLTTVTYRLTEDDCVHVTFTGHQTKQAGVFAPTLNTCFQLGKTQDSSDWHLQINGSQRLVVDALGVPMGLVQTEWDTPLDFTRLRRIGRLPCGGVTFIVPADLKQAAVTIVDPVTRRQVEIYSNRHGLFVGQPKDTNQQPAVGTMMLVPQNLPNSVNIPEFGSISIAVDTPKSYDIIYKYIKSK</sequence>
<dbReference type="EC" id="5.1.3.21" evidence="1"/>
<dbReference type="InterPro" id="IPR008183">
    <property type="entry name" value="Aldose_1/G6P_1-epimerase"/>
</dbReference>
<organism evidence="1 2">
    <name type="scientific">Periweissella ghanensis</name>
    <dbReference type="NCBI Taxonomy" id="467997"/>
    <lineage>
        <taxon>Bacteria</taxon>
        <taxon>Bacillati</taxon>
        <taxon>Bacillota</taxon>
        <taxon>Bacilli</taxon>
        <taxon>Lactobacillales</taxon>
        <taxon>Lactobacillaceae</taxon>
        <taxon>Periweissella</taxon>
    </lineage>
</organism>
<reference evidence="1 2" key="1">
    <citation type="submission" date="2021-11" db="EMBL/GenBank/DDBJ databases">
        <authorList>
            <person name="Depoorter E."/>
        </authorList>
    </citation>
    <scope>NUCLEOTIDE SEQUENCE [LARGE SCALE GENOMIC DNA]</scope>
    <source>
        <strain evidence="1 2">LMG 24286</strain>
    </source>
</reference>
<dbReference type="EMBL" id="CAKKNT010000001">
    <property type="protein sequence ID" value="CAH0417656.1"/>
    <property type="molecule type" value="Genomic_DNA"/>
</dbReference>
<proteinExistence type="predicted"/>